<dbReference type="InterPro" id="IPR036734">
    <property type="entry name" value="Neur_chan_lig-bd_sf"/>
</dbReference>
<feature type="transmembrane region" description="Helical" evidence="5">
    <location>
        <begin position="236"/>
        <end position="259"/>
    </location>
</feature>
<dbReference type="GO" id="GO:0004888">
    <property type="term" value="F:transmembrane signaling receptor activity"/>
    <property type="evidence" value="ECO:0007669"/>
    <property type="project" value="InterPro"/>
</dbReference>
<dbReference type="SUPFAM" id="SSF90112">
    <property type="entry name" value="Neurotransmitter-gated ion-channel transmembrane pore"/>
    <property type="match status" value="1"/>
</dbReference>
<dbReference type="OrthoDB" id="6153170at2759"/>
<feature type="chain" id="PRO_5022249285" evidence="5">
    <location>
        <begin position="25"/>
        <end position="419"/>
    </location>
</feature>
<evidence type="ECO:0000259" key="6">
    <source>
        <dbReference type="Pfam" id="PF02931"/>
    </source>
</evidence>
<dbReference type="PROSITE" id="PS00236">
    <property type="entry name" value="NEUROTR_ION_CHANNEL"/>
    <property type="match status" value="1"/>
</dbReference>
<keyword evidence="9" id="KW-1185">Reference proteome</keyword>
<dbReference type="Pfam" id="PF02931">
    <property type="entry name" value="Neur_chan_LBD"/>
    <property type="match status" value="1"/>
</dbReference>
<dbReference type="Gene3D" id="2.70.170.10">
    <property type="entry name" value="Neurotransmitter-gated ion-channel ligand-binding domain"/>
    <property type="match status" value="1"/>
</dbReference>
<feature type="signal peptide" evidence="5">
    <location>
        <begin position="1"/>
        <end position="24"/>
    </location>
</feature>
<comment type="caution">
    <text evidence="8">The sequence shown here is derived from an EMBL/GenBank/DDBJ whole genome shotgun (WGS) entry which is preliminary data.</text>
</comment>
<protein>
    <submittedName>
        <fullName evidence="8">Neuronal acetylcholine receptor subunit alpha-10</fullName>
    </submittedName>
</protein>
<proteinExistence type="inferred from homology"/>
<keyword evidence="5" id="KW-0407">Ion channel</keyword>
<keyword evidence="4 5" id="KW-0472">Membrane</keyword>
<evidence type="ECO:0000256" key="4">
    <source>
        <dbReference type="ARBA" id="ARBA00023136"/>
    </source>
</evidence>
<evidence type="ECO:0000256" key="5">
    <source>
        <dbReference type="RuleBase" id="RU000687"/>
    </source>
</evidence>
<dbReference type="InterPro" id="IPR038050">
    <property type="entry name" value="Neuro_actylchol_rec"/>
</dbReference>
<evidence type="ECO:0000256" key="3">
    <source>
        <dbReference type="ARBA" id="ARBA00022989"/>
    </source>
</evidence>
<dbReference type="STRING" id="6573.A0A210QMW4"/>
<dbReference type="Pfam" id="PF02932">
    <property type="entry name" value="Neur_chan_memb"/>
    <property type="match status" value="1"/>
</dbReference>
<evidence type="ECO:0000313" key="9">
    <source>
        <dbReference type="Proteomes" id="UP000242188"/>
    </source>
</evidence>
<name>A0A210QMW4_MIZYE</name>
<feature type="transmembrane region" description="Helical" evidence="5">
    <location>
        <begin position="397"/>
        <end position="418"/>
    </location>
</feature>
<keyword evidence="5" id="KW-0732">Signal</keyword>
<dbReference type="Proteomes" id="UP000242188">
    <property type="component" value="Unassembled WGS sequence"/>
</dbReference>
<dbReference type="InterPro" id="IPR018000">
    <property type="entry name" value="Neurotransmitter_ion_chnl_CS"/>
</dbReference>
<keyword evidence="2 5" id="KW-0812">Transmembrane</keyword>
<evidence type="ECO:0000259" key="7">
    <source>
        <dbReference type="Pfam" id="PF02932"/>
    </source>
</evidence>
<gene>
    <name evidence="8" type="ORF">KP79_PYT23479</name>
</gene>
<dbReference type="EMBL" id="NEDP02002776">
    <property type="protein sequence ID" value="OWF50067.1"/>
    <property type="molecule type" value="Genomic_DNA"/>
</dbReference>
<feature type="transmembrane region" description="Helical" evidence="5">
    <location>
        <begin position="296"/>
        <end position="319"/>
    </location>
</feature>
<evidence type="ECO:0000256" key="2">
    <source>
        <dbReference type="ARBA" id="ARBA00022692"/>
    </source>
</evidence>
<dbReference type="InterPro" id="IPR036719">
    <property type="entry name" value="Neuro-gated_channel_TM_sf"/>
</dbReference>
<keyword evidence="5" id="KW-0406">Ion transport</keyword>
<dbReference type="PANTHER" id="PTHR18945">
    <property type="entry name" value="NEUROTRANSMITTER GATED ION CHANNEL"/>
    <property type="match status" value="1"/>
</dbReference>
<dbReference type="CDD" id="cd18989">
    <property type="entry name" value="LGIC_ECD_cation"/>
    <property type="match status" value="1"/>
</dbReference>
<keyword evidence="3 5" id="KW-1133">Transmembrane helix</keyword>
<dbReference type="InterPro" id="IPR006202">
    <property type="entry name" value="Neur_chan_lig-bd"/>
</dbReference>
<dbReference type="CDD" id="cd19051">
    <property type="entry name" value="LGIC_TM_cation"/>
    <property type="match status" value="1"/>
</dbReference>
<accession>A0A210QMW4</accession>
<evidence type="ECO:0000313" key="8">
    <source>
        <dbReference type="EMBL" id="OWF50067.1"/>
    </source>
</evidence>
<sequence length="419" mass="47968">MKGIKLFFVLLTIFYSHVIRYVVASGTLEDLTRLMDDVFANYSREIRPAKNLDNTVTVNTSFFLLFILDVNEVSGSISLSGGMNMLWTDYRLEWRPSDYGGIIDMMVNSSKIWTPNIFLISSSADMEKFSFQDFDARIFSSGLIVASSGKMIKSSCTVDMTRFPSDTQRCSLIILPWGYMYTEIQLAYIQPTFQMEYFNENGEWNVDSTSVERYKGFGHAVNALSFTIVLTRKSTYFIISTTVPVYIICVLNPFVFLLPASSGERISYTITMFLALAVYMTLIGDNMPKVSEPMAGISYFLLVAMLFSCLLIILTIFTLSCHAKKDVKQFPKWLRRLVFRIKKRKGKEKTYPIKPPAENASEQNVNNELEEDIKKEHFRNDLTDPEKGEVTNFIDKALFMITEITVVGLIFGFTLVYYR</sequence>
<dbReference type="InterPro" id="IPR006201">
    <property type="entry name" value="Neur_channel"/>
</dbReference>
<dbReference type="FunFam" id="2.70.170.10:FF:000028">
    <property type="entry name" value="AcetylCholine Receptor"/>
    <property type="match status" value="1"/>
</dbReference>
<dbReference type="GO" id="GO:0016020">
    <property type="term" value="C:membrane"/>
    <property type="evidence" value="ECO:0007669"/>
    <property type="project" value="UniProtKB-SubCell"/>
</dbReference>
<dbReference type="Gene3D" id="1.20.58.390">
    <property type="entry name" value="Neurotransmitter-gated ion-channel transmembrane domain"/>
    <property type="match status" value="1"/>
</dbReference>
<organism evidence="8 9">
    <name type="scientific">Mizuhopecten yessoensis</name>
    <name type="common">Japanese scallop</name>
    <name type="synonym">Patinopecten yessoensis</name>
    <dbReference type="NCBI Taxonomy" id="6573"/>
    <lineage>
        <taxon>Eukaryota</taxon>
        <taxon>Metazoa</taxon>
        <taxon>Spiralia</taxon>
        <taxon>Lophotrochozoa</taxon>
        <taxon>Mollusca</taxon>
        <taxon>Bivalvia</taxon>
        <taxon>Autobranchia</taxon>
        <taxon>Pteriomorphia</taxon>
        <taxon>Pectinida</taxon>
        <taxon>Pectinoidea</taxon>
        <taxon>Pectinidae</taxon>
        <taxon>Mizuhopecten</taxon>
    </lineage>
</organism>
<dbReference type="GO" id="GO:0005230">
    <property type="term" value="F:extracellular ligand-gated monoatomic ion channel activity"/>
    <property type="evidence" value="ECO:0007669"/>
    <property type="project" value="InterPro"/>
</dbReference>
<dbReference type="SUPFAM" id="SSF63712">
    <property type="entry name" value="Nicotinic receptor ligand binding domain-like"/>
    <property type="match status" value="1"/>
</dbReference>
<feature type="transmembrane region" description="Helical" evidence="5">
    <location>
        <begin position="266"/>
        <end position="284"/>
    </location>
</feature>
<keyword evidence="8" id="KW-0675">Receptor</keyword>
<feature type="domain" description="Neurotransmitter-gated ion-channel ligand-binding" evidence="6">
    <location>
        <begin position="32"/>
        <end position="233"/>
    </location>
</feature>
<comment type="subcellular location">
    <subcellularLocation>
        <location evidence="1">Membrane</location>
        <topology evidence="1">Multi-pass membrane protein</topology>
    </subcellularLocation>
</comment>
<feature type="domain" description="Neurotransmitter-gated ion-channel transmembrane" evidence="7">
    <location>
        <begin position="243"/>
        <end position="375"/>
    </location>
</feature>
<dbReference type="PRINTS" id="PR00252">
    <property type="entry name" value="NRIONCHANNEL"/>
</dbReference>
<comment type="similarity">
    <text evidence="5">Belongs to the ligand-gated ion channel (TC 1.A.9) family.</text>
</comment>
<reference evidence="8 9" key="1">
    <citation type="journal article" date="2017" name="Nat. Ecol. Evol.">
        <title>Scallop genome provides insights into evolution of bilaterian karyotype and development.</title>
        <authorList>
            <person name="Wang S."/>
            <person name="Zhang J."/>
            <person name="Jiao W."/>
            <person name="Li J."/>
            <person name="Xun X."/>
            <person name="Sun Y."/>
            <person name="Guo X."/>
            <person name="Huan P."/>
            <person name="Dong B."/>
            <person name="Zhang L."/>
            <person name="Hu X."/>
            <person name="Sun X."/>
            <person name="Wang J."/>
            <person name="Zhao C."/>
            <person name="Wang Y."/>
            <person name="Wang D."/>
            <person name="Huang X."/>
            <person name="Wang R."/>
            <person name="Lv J."/>
            <person name="Li Y."/>
            <person name="Zhang Z."/>
            <person name="Liu B."/>
            <person name="Lu W."/>
            <person name="Hui Y."/>
            <person name="Liang J."/>
            <person name="Zhou Z."/>
            <person name="Hou R."/>
            <person name="Li X."/>
            <person name="Liu Y."/>
            <person name="Li H."/>
            <person name="Ning X."/>
            <person name="Lin Y."/>
            <person name="Zhao L."/>
            <person name="Xing Q."/>
            <person name="Dou J."/>
            <person name="Li Y."/>
            <person name="Mao J."/>
            <person name="Guo H."/>
            <person name="Dou H."/>
            <person name="Li T."/>
            <person name="Mu C."/>
            <person name="Jiang W."/>
            <person name="Fu Q."/>
            <person name="Fu X."/>
            <person name="Miao Y."/>
            <person name="Liu J."/>
            <person name="Yu Q."/>
            <person name="Li R."/>
            <person name="Liao H."/>
            <person name="Li X."/>
            <person name="Kong Y."/>
            <person name="Jiang Z."/>
            <person name="Chourrout D."/>
            <person name="Li R."/>
            <person name="Bao Z."/>
        </authorList>
    </citation>
    <scope>NUCLEOTIDE SEQUENCE [LARGE SCALE GENOMIC DNA]</scope>
    <source>
        <strain evidence="8 9">PY_sf001</strain>
    </source>
</reference>
<keyword evidence="5" id="KW-0813">Transport</keyword>
<dbReference type="AlphaFoldDB" id="A0A210QMW4"/>
<evidence type="ECO:0000256" key="1">
    <source>
        <dbReference type="ARBA" id="ARBA00004141"/>
    </source>
</evidence>
<dbReference type="InterPro" id="IPR006029">
    <property type="entry name" value="Neurotrans-gated_channel_TM"/>
</dbReference>